<dbReference type="Pfam" id="PF05016">
    <property type="entry name" value="ParE_toxin"/>
    <property type="match status" value="1"/>
</dbReference>
<dbReference type="InterPro" id="IPR007712">
    <property type="entry name" value="RelE/ParE_toxin"/>
</dbReference>
<gene>
    <name evidence="2" type="ORF">OMP39_07765</name>
</gene>
<evidence type="ECO:0000313" key="2">
    <source>
        <dbReference type="EMBL" id="UZD53605.1"/>
    </source>
</evidence>
<evidence type="ECO:0000256" key="1">
    <source>
        <dbReference type="ARBA" id="ARBA00022649"/>
    </source>
</evidence>
<keyword evidence="3" id="KW-1185">Reference proteome</keyword>
<dbReference type="EMBL" id="CP110257">
    <property type="protein sequence ID" value="UZD53605.1"/>
    <property type="molecule type" value="Genomic_DNA"/>
</dbReference>
<sequence length="103" mass="11597">MSYRVEFTQEALEDLAHLCSFLEHQAWERGDPDLPERALDAIAAGVALLAVNPYTCRKADDDPLERELIIPFGAAGYVALFRIASQELVAISALRHQREDDYH</sequence>
<name>A0ABY6MPA1_9BURK</name>
<dbReference type="RefSeq" id="WP_264891188.1">
    <property type="nucleotide sequence ID" value="NZ_CP110257.1"/>
</dbReference>
<proteinExistence type="predicted"/>
<evidence type="ECO:0000313" key="3">
    <source>
        <dbReference type="Proteomes" id="UP001163266"/>
    </source>
</evidence>
<organism evidence="2 3">
    <name type="scientific">Caldimonas aquatica</name>
    <dbReference type="NCBI Taxonomy" id="376175"/>
    <lineage>
        <taxon>Bacteria</taxon>
        <taxon>Pseudomonadati</taxon>
        <taxon>Pseudomonadota</taxon>
        <taxon>Betaproteobacteria</taxon>
        <taxon>Burkholderiales</taxon>
        <taxon>Sphaerotilaceae</taxon>
        <taxon>Caldimonas</taxon>
    </lineage>
</organism>
<protein>
    <submittedName>
        <fullName evidence="2">Type II toxin-antitoxin system RelE/ParE family toxin</fullName>
    </submittedName>
</protein>
<keyword evidence="1" id="KW-1277">Toxin-antitoxin system</keyword>
<accession>A0ABY6MPA1</accession>
<dbReference type="Proteomes" id="UP001163266">
    <property type="component" value="Chromosome"/>
</dbReference>
<reference evidence="2" key="1">
    <citation type="submission" date="2022-10" db="EMBL/GenBank/DDBJ databases">
        <title>Complete genome sequence of Schlegelella aquatica LMG 23380.</title>
        <authorList>
            <person name="Musilova J."/>
            <person name="Kourilova X."/>
            <person name="Bezdicek M."/>
            <person name="Hermankova K."/>
            <person name="Obruca S."/>
            <person name="Sedlar K."/>
        </authorList>
    </citation>
    <scope>NUCLEOTIDE SEQUENCE</scope>
    <source>
        <strain evidence="2">LMG 23380</strain>
    </source>
</reference>
<dbReference type="Gene3D" id="3.30.2310.20">
    <property type="entry name" value="RelE-like"/>
    <property type="match status" value="1"/>
</dbReference>
<dbReference type="InterPro" id="IPR035093">
    <property type="entry name" value="RelE/ParE_toxin_dom_sf"/>
</dbReference>